<dbReference type="SUPFAM" id="SSF56524">
    <property type="entry name" value="Oxidoreductase molybdopterin-binding domain"/>
    <property type="match status" value="1"/>
</dbReference>
<accession>A0A0M0KIE7</accession>
<dbReference type="RefSeq" id="WP_053430868.1">
    <property type="nucleotide sequence ID" value="NZ_CP040441.1"/>
</dbReference>
<dbReference type="EMBL" id="LILD01000001">
    <property type="protein sequence ID" value="KOO38621.1"/>
    <property type="molecule type" value="Genomic_DNA"/>
</dbReference>
<reference evidence="1" key="1">
    <citation type="submission" date="2015-08" db="EMBL/GenBank/DDBJ databases">
        <title>Complete DNA Sequence of Pseudomonas syringae pv. actinidiae, the Causal Agent of Kiwifruit Canker Disease.</title>
        <authorList>
            <person name="Rikkerink E.H.A."/>
            <person name="Fineran P.C."/>
        </authorList>
    </citation>
    <scope>NUCLEOTIDE SEQUENCE</scope>
    <source>
        <strain evidence="1">DSM 13666</strain>
    </source>
</reference>
<accession>A0A4Y7X0R0</accession>
<organism evidence="1">
    <name type="scientific">Halalkalibacterium halodurans</name>
    <name type="common">Bacillus halodurans</name>
    <dbReference type="NCBI Taxonomy" id="86665"/>
    <lineage>
        <taxon>Bacteria</taxon>
        <taxon>Bacillati</taxon>
        <taxon>Bacillota</taxon>
        <taxon>Bacilli</taxon>
        <taxon>Bacillales</taxon>
        <taxon>Bacillaceae</taxon>
        <taxon>Halalkalibacterium (ex Joshi et al. 2022)</taxon>
    </lineage>
</organism>
<comment type="caution">
    <text evidence="1">The sequence shown here is derived from an EMBL/GenBank/DDBJ whole genome shotgun (WGS) entry which is preliminary data.</text>
</comment>
<name>A0A0M0KIE7_ALKHA</name>
<gene>
    <name evidence="1" type="ORF">AMD02_06920</name>
</gene>
<dbReference type="InterPro" id="IPR036374">
    <property type="entry name" value="OxRdtase_Mopterin-bd_sf"/>
</dbReference>
<protein>
    <recommendedName>
        <fullName evidence="2">Peptidyl-prolyl cis-trans isomerase</fullName>
    </recommendedName>
</protein>
<dbReference type="AlphaFoldDB" id="A0A0M0KIE7"/>
<dbReference type="PATRIC" id="fig|136160.3.peg.1699"/>
<dbReference type="GeneID" id="87598139"/>
<evidence type="ECO:0000313" key="1">
    <source>
        <dbReference type="EMBL" id="KOO38621.1"/>
    </source>
</evidence>
<evidence type="ECO:0008006" key="2">
    <source>
        <dbReference type="Google" id="ProtNLM"/>
    </source>
</evidence>
<proteinExistence type="predicted"/>
<sequence>MEEFVFFIEGNVNHPLTIDPTVWIFDERKVDLTTYFQELATKEDEMTAYKKAISKQWDKEITEGSEPPRPDTNGNVIRYEKQKLIHGSFGMPFMPFLKNSEPDSDAKTVTVVCADGNEHSFPIDEAAQFILGFAKNGSPLREDGPVHVYFGDGSNESTPITNVIRFSVS</sequence>